<feature type="transmembrane region" description="Helical" evidence="2">
    <location>
        <begin position="38"/>
        <end position="54"/>
    </location>
</feature>
<proteinExistence type="inferred from homology"/>
<feature type="transmembrane region" description="Helical" evidence="2">
    <location>
        <begin position="6"/>
        <end position="26"/>
    </location>
</feature>
<comment type="caution">
    <text evidence="3">The sequence shown here is derived from an EMBL/GenBank/DDBJ whole genome shotgun (WGS) entry which is preliminary data.</text>
</comment>
<dbReference type="EMBL" id="JACSNR010000004">
    <property type="protein sequence ID" value="MBM6923074.1"/>
    <property type="molecule type" value="Genomic_DNA"/>
</dbReference>
<dbReference type="Pfam" id="PF03419">
    <property type="entry name" value="Peptidase_U4"/>
    <property type="match status" value="1"/>
</dbReference>
<accession>A0ABS2GMZ5</accession>
<sequence length="299" mass="32321">MEITVYADVLLAVNFLIDYLLLLFCARLSGRRIIRKRLLAGALVGALTSLVIFLPPLSFWPMTLLKAGIAVLMVRLAYPWLSWRVFFRDSFLFFTVSFLLAGICLGLWLGLGTAGVLCYNGVTYFDVSLGTLLLSMTAAYLVLTVYARFRALPSGEQYTAFLSRGGRTLRLAAIRDSGNRLTEPFSGEPAAVADLRTVQELLTAEEIAAALRPDQVGSGGMQQLRLIPCRTACGAGAMIAFHPDRLVLEGEEGCLTVEEIWIAVSVDPVGSGDFSLLLPAAFSGLPIKEGTGCLQASQS</sequence>
<keyword evidence="1" id="KW-0064">Aspartyl protease</keyword>
<dbReference type="InterPro" id="IPR005081">
    <property type="entry name" value="SpoIIGA"/>
</dbReference>
<keyword evidence="1 2" id="KW-0472">Membrane</keyword>
<dbReference type="Proteomes" id="UP000724149">
    <property type="component" value="Unassembled WGS sequence"/>
</dbReference>
<keyword evidence="1" id="KW-1003">Cell membrane</keyword>
<comment type="function">
    <text evidence="1">Probable aspartic protease that is responsible for the proteolytic cleavage of the RNA polymerase sigma E factor (SigE/spoIIGB) to yield the active peptide in the mother cell during sporulation. Responds to a signal from the forespore that is triggered by the extracellular signal protein SpoIIR.</text>
</comment>
<feature type="transmembrane region" description="Helical" evidence="2">
    <location>
        <begin position="90"/>
        <end position="111"/>
    </location>
</feature>
<evidence type="ECO:0000256" key="1">
    <source>
        <dbReference type="PIRNR" id="PIRNR018571"/>
    </source>
</evidence>
<dbReference type="EC" id="3.4.23.-" evidence="1"/>
<name>A0ABS2GMZ5_9FIRM</name>
<reference evidence="3 4" key="1">
    <citation type="journal article" date="2021" name="Sci. Rep.">
        <title>The distribution of antibiotic resistance genes in chicken gut microbiota commensals.</title>
        <authorList>
            <person name="Juricova H."/>
            <person name="Matiasovicova J."/>
            <person name="Kubasova T."/>
            <person name="Cejkova D."/>
            <person name="Rychlik I."/>
        </authorList>
    </citation>
    <scope>NUCLEOTIDE SEQUENCE [LARGE SCALE GENOMIC DNA]</scope>
    <source>
        <strain evidence="3 4">An564</strain>
    </source>
</reference>
<keyword evidence="1" id="KW-0749">Sporulation</keyword>
<feature type="transmembrane region" description="Helical" evidence="2">
    <location>
        <begin position="60"/>
        <end position="78"/>
    </location>
</feature>
<evidence type="ECO:0000313" key="4">
    <source>
        <dbReference type="Proteomes" id="UP000724149"/>
    </source>
</evidence>
<keyword evidence="1" id="KW-0378">Hydrolase</keyword>
<evidence type="ECO:0000313" key="3">
    <source>
        <dbReference type="EMBL" id="MBM6923074.1"/>
    </source>
</evidence>
<comment type="similarity">
    <text evidence="1">Belongs to the peptidase U4 family.</text>
</comment>
<keyword evidence="2" id="KW-0812">Transmembrane</keyword>
<keyword evidence="1" id="KW-0645">Protease</keyword>
<feature type="transmembrane region" description="Helical" evidence="2">
    <location>
        <begin position="123"/>
        <end position="143"/>
    </location>
</feature>
<gene>
    <name evidence="3" type="ORF">H9X81_05120</name>
</gene>
<keyword evidence="2" id="KW-1133">Transmembrane helix</keyword>
<organism evidence="3 4">
    <name type="scientific">Hydrogenoanaerobacterium saccharovorans</name>
    <dbReference type="NCBI Taxonomy" id="474960"/>
    <lineage>
        <taxon>Bacteria</taxon>
        <taxon>Bacillati</taxon>
        <taxon>Bacillota</taxon>
        <taxon>Clostridia</taxon>
        <taxon>Eubacteriales</taxon>
        <taxon>Oscillospiraceae</taxon>
        <taxon>Hydrogenoanaerobacterium</taxon>
    </lineage>
</organism>
<keyword evidence="4" id="KW-1185">Reference proteome</keyword>
<evidence type="ECO:0000256" key="2">
    <source>
        <dbReference type="SAM" id="Phobius"/>
    </source>
</evidence>
<dbReference type="PIRSF" id="PIRSF018571">
    <property type="entry name" value="SpoIIGA"/>
    <property type="match status" value="1"/>
</dbReference>
<dbReference type="RefSeq" id="WP_204720333.1">
    <property type="nucleotide sequence ID" value="NZ_JACSNR010000004.1"/>
</dbReference>
<protein>
    <recommendedName>
        <fullName evidence="1">Sporulation sigma-E factor-processing peptidase</fullName>
        <ecNumber evidence="1">3.4.23.-</ecNumber>
    </recommendedName>
    <alternativeName>
        <fullName evidence="1">Membrane-associated aspartic protease</fullName>
    </alternativeName>
    <alternativeName>
        <fullName evidence="1">Stage II sporulation protein GA</fullName>
    </alternativeName>
</protein>
<comment type="subcellular location">
    <subcellularLocation>
        <location evidence="1">Cell membrane</location>
    </subcellularLocation>
</comment>